<dbReference type="SMART" id="SM00404">
    <property type="entry name" value="PTPc_motif"/>
    <property type="match status" value="1"/>
</dbReference>
<dbReference type="EMBL" id="GIBP01002934">
    <property type="protein sequence ID" value="NDV31903.1"/>
    <property type="molecule type" value="Transcribed_RNA"/>
</dbReference>
<evidence type="ECO:0000259" key="3">
    <source>
        <dbReference type="PROSITE" id="PS51339"/>
    </source>
</evidence>
<dbReference type="Pfam" id="PF06602">
    <property type="entry name" value="Myotub-related"/>
    <property type="match status" value="1"/>
</dbReference>
<evidence type="ECO:0000256" key="1">
    <source>
        <dbReference type="PIRSR" id="PIRSR630564-1"/>
    </source>
</evidence>
<feature type="active site" description="Phosphocysteine intermediate" evidence="1">
    <location>
        <position position="198"/>
    </location>
</feature>
<feature type="binding site" evidence="2">
    <location>
        <begin position="137"/>
        <end position="138"/>
    </location>
    <ligand>
        <name>substrate</name>
    </ligand>
</feature>
<dbReference type="InterPro" id="IPR029021">
    <property type="entry name" value="Prot-tyrosine_phosphatase-like"/>
</dbReference>
<dbReference type="AlphaFoldDB" id="A0A6B2L4C7"/>
<protein>
    <recommendedName>
        <fullName evidence="3">Myotubularin phosphatase domain-containing protein</fullName>
    </recommendedName>
</protein>
<dbReference type="GO" id="GO:0016020">
    <property type="term" value="C:membrane"/>
    <property type="evidence" value="ECO:0007669"/>
    <property type="project" value="TreeGrafter"/>
</dbReference>
<dbReference type="PROSITE" id="PS00383">
    <property type="entry name" value="TYR_PHOSPHATASE_1"/>
    <property type="match status" value="1"/>
</dbReference>
<dbReference type="PROSITE" id="PS51339">
    <property type="entry name" value="PPASE_MYOTUBULARIN"/>
    <property type="match status" value="1"/>
</dbReference>
<dbReference type="InterPro" id="IPR016130">
    <property type="entry name" value="Tyr_Pase_AS"/>
</dbReference>
<feature type="binding site" evidence="2">
    <location>
        <begin position="198"/>
        <end position="204"/>
    </location>
    <ligand>
        <name>substrate</name>
    </ligand>
</feature>
<dbReference type="PANTHER" id="PTHR10807:SF128">
    <property type="entry name" value="PHOSPHATIDYLINOSITOL-3,5-BISPHOSPHATE 3-PHOSPHATASE"/>
    <property type="match status" value="1"/>
</dbReference>
<dbReference type="CDD" id="cd14507">
    <property type="entry name" value="PTP-MTM-like"/>
    <property type="match status" value="1"/>
</dbReference>
<dbReference type="PANTHER" id="PTHR10807">
    <property type="entry name" value="MYOTUBULARIN-RELATED"/>
    <property type="match status" value="1"/>
</dbReference>
<evidence type="ECO:0000256" key="2">
    <source>
        <dbReference type="PIRSR" id="PIRSR630564-2"/>
    </source>
</evidence>
<reference evidence="4" key="1">
    <citation type="journal article" date="2020" name="J. Eukaryot. Microbiol.">
        <title>De novo Sequencing, Assembly and Annotation of the Transcriptome for the Free-Living Testate Amoeba Arcella intermedia.</title>
        <authorList>
            <person name="Ribeiro G.M."/>
            <person name="Porfirio-Sousa A.L."/>
            <person name="Maurer-Alcala X.X."/>
            <person name="Katz L.A."/>
            <person name="Lahr D.J.G."/>
        </authorList>
    </citation>
    <scope>NUCLEOTIDE SEQUENCE</scope>
</reference>
<feature type="domain" description="Myotubularin phosphatase" evidence="3">
    <location>
        <begin position="1"/>
        <end position="362"/>
    </location>
</feature>
<sequence length="419" mass="49325">MGFNEEPWQISDLNQDYHICDTYPKFLVFPSTADKYLIEKCALFRTRNRLPVIVWKHPSKSAVIARCSQPMPGLLSKRDMLDESYIQMIGETNPDKPLYILDVRPKINANANTIAGGGFEKAKYYKNTVREFHAIENIHKVRESWKALYKLCTRYDQNEDPPKFSDTDWFSYLQSILIASTRIRDIYDKQHSSIVVHCSDGWDRTSQVVALAEILLDPWYRTISGFIGLIDKEWCSFGHQFALREGHGKSMENFKDDQRAPIFLQFIDSVYQILCQFPEAFEFNENLLLIIIDHLHSSMFGTFLSNCDYDRREVLKCPTLTHSLWDLIFSNQLLFTNEASKMNTYDVLEYEPKELKLWRLYYLRWKEMEFPPFDEHLDIQTITLGLNFSTTPNLQISLDTKKKYKKKKKHHRTKSTNQS</sequence>
<evidence type="ECO:0000313" key="4">
    <source>
        <dbReference type="EMBL" id="NDV31903.1"/>
    </source>
</evidence>
<dbReference type="InterPro" id="IPR003595">
    <property type="entry name" value="Tyr_Pase_cat"/>
</dbReference>
<dbReference type="GO" id="GO:0046856">
    <property type="term" value="P:phosphatidylinositol dephosphorylation"/>
    <property type="evidence" value="ECO:0007669"/>
    <property type="project" value="TreeGrafter"/>
</dbReference>
<dbReference type="SUPFAM" id="SSF52799">
    <property type="entry name" value="(Phosphotyrosine protein) phosphatases II"/>
    <property type="match status" value="1"/>
</dbReference>
<accession>A0A6B2L4C7</accession>
<dbReference type="InterPro" id="IPR030564">
    <property type="entry name" value="Myotubularin"/>
</dbReference>
<organism evidence="4">
    <name type="scientific">Arcella intermedia</name>
    <dbReference type="NCBI Taxonomy" id="1963864"/>
    <lineage>
        <taxon>Eukaryota</taxon>
        <taxon>Amoebozoa</taxon>
        <taxon>Tubulinea</taxon>
        <taxon>Elardia</taxon>
        <taxon>Arcellinida</taxon>
        <taxon>Sphaerothecina</taxon>
        <taxon>Arcellidae</taxon>
        <taxon>Arcella</taxon>
    </lineage>
</organism>
<proteinExistence type="predicted"/>
<name>A0A6B2L4C7_9EUKA</name>
<dbReference type="InterPro" id="IPR010569">
    <property type="entry name" value="Myotubularin-like_Pase_dom"/>
</dbReference>
<dbReference type="GO" id="GO:0004438">
    <property type="term" value="F:phosphatidylinositol-3-phosphate phosphatase activity"/>
    <property type="evidence" value="ECO:0007669"/>
    <property type="project" value="TreeGrafter"/>
</dbReference>
<dbReference type="GO" id="GO:0005737">
    <property type="term" value="C:cytoplasm"/>
    <property type="evidence" value="ECO:0007669"/>
    <property type="project" value="TreeGrafter"/>
</dbReference>